<dbReference type="GO" id="GO:0000049">
    <property type="term" value="F:tRNA binding"/>
    <property type="evidence" value="ECO:0007669"/>
    <property type="project" value="UniProtKB-UniRule"/>
</dbReference>
<evidence type="ECO:0000256" key="13">
    <source>
        <dbReference type="ARBA" id="ARBA00023157"/>
    </source>
</evidence>
<dbReference type="EMBL" id="CP018099">
    <property type="protein sequence ID" value="APF17055.1"/>
    <property type="molecule type" value="Genomic_DNA"/>
</dbReference>
<evidence type="ECO:0000256" key="10">
    <source>
        <dbReference type="ARBA" id="ARBA00022723"/>
    </source>
</evidence>
<feature type="binding site" evidence="14">
    <location>
        <position position="150"/>
    </location>
    <ligand>
        <name>[4Fe-4S] cluster</name>
        <dbReference type="ChEBI" id="CHEBI:49883"/>
        <note>4Fe-4S-S-AdoMet</note>
    </ligand>
</feature>
<dbReference type="InterPro" id="IPR027492">
    <property type="entry name" value="RNA_MTrfase_RlmN"/>
</dbReference>
<dbReference type="SFLD" id="SFLDS00029">
    <property type="entry name" value="Radical_SAM"/>
    <property type="match status" value="1"/>
</dbReference>
<comment type="catalytic activity">
    <reaction evidence="14">
        <text>adenosine(2503) in 23S rRNA + 2 reduced [2Fe-2S]-[ferredoxin] + 2 S-adenosyl-L-methionine = 2-methyladenosine(2503) in 23S rRNA + 5'-deoxyadenosine + L-methionine + 2 oxidized [2Fe-2S]-[ferredoxin] + S-adenosyl-L-homocysteine</text>
        <dbReference type="Rhea" id="RHEA:42916"/>
        <dbReference type="Rhea" id="RHEA-COMP:10000"/>
        <dbReference type="Rhea" id="RHEA-COMP:10001"/>
        <dbReference type="Rhea" id="RHEA-COMP:10152"/>
        <dbReference type="Rhea" id="RHEA-COMP:10282"/>
        <dbReference type="ChEBI" id="CHEBI:17319"/>
        <dbReference type="ChEBI" id="CHEBI:33737"/>
        <dbReference type="ChEBI" id="CHEBI:33738"/>
        <dbReference type="ChEBI" id="CHEBI:57844"/>
        <dbReference type="ChEBI" id="CHEBI:57856"/>
        <dbReference type="ChEBI" id="CHEBI:59789"/>
        <dbReference type="ChEBI" id="CHEBI:74411"/>
        <dbReference type="ChEBI" id="CHEBI:74497"/>
        <dbReference type="EC" id="2.1.1.192"/>
    </reaction>
</comment>
<dbReference type="InterPro" id="IPR007197">
    <property type="entry name" value="rSAM"/>
</dbReference>
<evidence type="ECO:0000256" key="2">
    <source>
        <dbReference type="ARBA" id="ARBA00007544"/>
    </source>
</evidence>
<proteinExistence type="inferred from homology"/>
<feature type="binding site" evidence="14">
    <location>
        <position position="143"/>
    </location>
    <ligand>
        <name>[4Fe-4S] cluster</name>
        <dbReference type="ChEBI" id="CHEBI:49883"/>
        <note>4Fe-4S-S-AdoMet</note>
    </ligand>
</feature>
<keyword evidence="3 14" id="KW-0004">4Fe-4S</keyword>
<sequence length="387" mass="44472">MIYIVRAIELKFDCGGSKWKREVQYHKVPMESMKNILDLKIDELQDYFARLGEPAFRVKQVYQGLYQKGYERFDEFTTLSRSLRQRLAEDFVLRSFKELDRITSPLDGTTKLLWQLSDGMKIESVIIYEKKRVTFCISSQIGCALDCKFCATGKMGWLRDLTVGEIVEQVLQMKKLAERPPTNIVFMGMGEPMLNYDNVMRAAEILADEGGLNFSRKKITISTSGIIPGIKRMADEGRPFRLAISLNAADQQKRLQTMPIAKKYPLEQLLKAAQYYYQKTRKRITFEYVLIAGFNDSIEDAKKLVKISRQVPCKINVIPVNSIDDHFPAPSQESLERFEEAIQESVYAVTVRNRKGWDIQAACGMLYAANEKQKIKPEKLSLTDQAH</sequence>
<dbReference type="InterPro" id="IPR004383">
    <property type="entry name" value="rRNA_lsu_MTrfase_RlmN/Cfr"/>
</dbReference>
<dbReference type="SUPFAM" id="SSF102114">
    <property type="entry name" value="Radical SAM enzymes"/>
    <property type="match status" value="1"/>
</dbReference>
<feature type="active site" description="Proton acceptor" evidence="14">
    <location>
        <position position="123"/>
    </location>
</feature>
<keyword evidence="7 14" id="KW-0808">Transferase</keyword>
<evidence type="ECO:0000256" key="3">
    <source>
        <dbReference type="ARBA" id="ARBA00022485"/>
    </source>
</evidence>
<dbReference type="PANTHER" id="PTHR30544:SF5">
    <property type="entry name" value="RADICAL SAM CORE DOMAIN-CONTAINING PROTEIN"/>
    <property type="match status" value="1"/>
</dbReference>
<evidence type="ECO:0000256" key="14">
    <source>
        <dbReference type="HAMAP-Rule" id="MF_01849"/>
    </source>
</evidence>
<dbReference type="PANTHER" id="PTHR30544">
    <property type="entry name" value="23S RRNA METHYLTRANSFERASE"/>
    <property type="match status" value="1"/>
</dbReference>
<evidence type="ECO:0000256" key="9">
    <source>
        <dbReference type="ARBA" id="ARBA00022694"/>
    </source>
</evidence>
<comment type="subcellular location">
    <subcellularLocation>
        <location evidence="1 14">Cytoplasm</location>
    </subcellularLocation>
</comment>
<evidence type="ECO:0000259" key="15">
    <source>
        <dbReference type="PROSITE" id="PS51918"/>
    </source>
</evidence>
<keyword evidence="6 14" id="KW-0489">Methyltransferase</keyword>
<keyword evidence="12 14" id="KW-0411">Iron-sulfur</keyword>
<comment type="function">
    <text evidence="14">Specifically methylates position 2 of adenine 2503 in 23S rRNA and position 2 of adenine 37 in tRNAs.</text>
</comment>
<protein>
    <recommendedName>
        <fullName evidence="14">Probable dual-specificity RNA methyltransferase RlmN</fullName>
        <ecNumber evidence="14">2.1.1.192</ecNumber>
    </recommendedName>
    <alternativeName>
        <fullName evidence="14">23S rRNA (adenine(2503)-C(2))-methyltransferase</fullName>
    </alternativeName>
    <alternativeName>
        <fullName evidence="14">23S rRNA m2A2503 methyltransferase</fullName>
    </alternativeName>
    <alternativeName>
        <fullName evidence="14">Ribosomal RNA large subunit methyltransferase N</fullName>
    </alternativeName>
    <alternativeName>
        <fullName evidence="14">tRNA (adenine(37)-C(2))-methyltransferase</fullName>
    </alternativeName>
    <alternativeName>
        <fullName evidence="14">tRNA m2A37 methyltransferase</fullName>
    </alternativeName>
</protein>
<keyword evidence="11 14" id="KW-0408">Iron</keyword>
<evidence type="ECO:0000256" key="7">
    <source>
        <dbReference type="ARBA" id="ARBA00022679"/>
    </source>
</evidence>
<evidence type="ECO:0000256" key="6">
    <source>
        <dbReference type="ARBA" id="ARBA00022603"/>
    </source>
</evidence>
<evidence type="ECO:0000256" key="11">
    <source>
        <dbReference type="ARBA" id="ARBA00023004"/>
    </source>
</evidence>
<dbReference type="Gene3D" id="1.10.150.530">
    <property type="match status" value="1"/>
</dbReference>
<dbReference type="GO" id="GO:0051539">
    <property type="term" value="F:4 iron, 4 sulfur cluster binding"/>
    <property type="evidence" value="ECO:0007669"/>
    <property type="project" value="UniProtKB-UniRule"/>
</dbReference>
<dbReference type="PROSITE" id="PS51918">
    <property type="entry name" value="RADICAL_SAM"/>
    <property type="match status" value="1"/>
</dbReference>
<name>A0A1J1C335_CALAY</name>
<feature type="binding site" evidence="14">
    <location>
        <begin position="190"/>
        <end position="191"/>
    </location>
    <ligand>
        <name>S-adenosyl-L-methionine</name>
        <dbReference type="ChEBI" id="CHEBI:59789"/>
    </ligand>
</feature>
<dbReference type="GO" id="GO:0030488">
    <property type="term" value="P:tRNA methylation"/>
    <property type="evidence" value="ECO:0007669"/>
    <property type="project" value="UniProtKB-UniRule"/>
</dbReference>
<keyword evidence="4 14" id="KW-0963">Cytoplasm</keyword>
<feature type="binding site" evidence="14">
    <location>
        <position position="321"/>
    </location>
    <ligand>
        <name>S-adenosyl-L-methionine</name>
        <dbReference type="ChEBI" id="CHEBI:59789"/>
    </ligand>
</feature>
<comment type="caution">
    <text evidence="14">Lacks conserved residue(s) required for the propagation of feature annotation.</text>
</comment>
<organism evidence="16 17">
    <name type="scientific">Caldithrix abyssi DSM 13497</name>
    <dbReference type="NCBI Taxonomy" id="880073"/>
    <lineage>
        <taxon>Bacteria</taxon>
        <taxon>Pseudomonadati</taxon>
        <taxon>Calditrichota</taxon>
        <taxon>Calditrichia</taxon>
        <taxon>Calditrichales</taxon>
        <taxon>Calditrichaceae</taxon>
        <taxon>Caldithrix</taxon>
    </lineage>
</organism>
<dbReference type="NCBIfam" id="TIGR00048">
    <property type="entry name" value="rRNA_mod_RlmN"/>
    <property type="match status" value="1"/>
</dbReference>
<keyword evidence="8 14" id="KW-0949">S-adenosyl-L-methionine</keyword>
<gene>
    <name evidence="14 16" type="primary">rlmN</name>
    <name evidence="16" type="ORF">Cabys_304</name>
</gene>
<dbReference type="GO" id="GO:0002935">
    <property type="term" value="F:tRNA (adenine(37)-C2)-methyltransferase activity"/>
    <property type="evidence" value="ECO:0007669"/>
    <property type="project" value="UniProtKB-UniRule"/>
</dbReference>
<dbReference type="SFLD" id="SFLDG01062">
    <property type="entry name" value="methyltransferase_(Class_A)"/>
    <property type="match status" value="1"/>
</dbReference>
<evidence type="ECO:0000256" key="12">
    <source>
        <dbReference type="ARBA" id="ARBA00023014"/>
    </source>
</evidence>
<dbReference type="InterPro" id="IPR058240">
    <property type="entry name" value="rSAM_sf"/>
</dbReference>
<dbReference type="Pfam" id="PF21016">
    <property type="entry name" value="RlmN_N"/>
    <property type="match status" value="1"/>
</dbReference>
<feature type="domain" description="Radical SAM core" evidence="15">
    <location>
        <begin position="129"/>
        <end position="352"/>
    </location>
</feature>
<dbReference type="GO" id="GO:0019843">
    <property type="term" value="F:rRNA binding"/>
    <property type="evidence" value="ECO:0007669"/>
    <property type="project" value="UniProtKB-UniRule"/>
</dbReference>
<dbReference type="InterPro" id="IPR006638">
    <property type="entry name" value="Elp3/MiaA/NifB-like_rSAM"/>
</dbReference>
<dbReference type="InterPro" id="IPR040072">
    <property type="entry name" value="Methyltransferase_A"/>
</dbReference>
<dbReference type="Proteomes" id="UP000183868">
    <property type="component" value="Chromosome"/>
</dbReference>
<dbReference type="PIRSF" id="PIRSF006004">
    <property type="entry name" value="CHP00048"/>
    <property type="match status" value="1"/>
</dbReference>
<dbReference type="InterPro" id="IPR048641">
    <property type="entry name" value="RlmN_N"/>
</dbReference>
<keyword evidence="9 14" id="KW-0819">tRNA processing</keyword>
<comment type="cofactor">
    <cofactor evidence="14">
        <name>[4Fe-4S] cluster</name>
        <dbReference type="ChEBI" id="CHEBI:49883"/>
    </cofactor>
    <text evidence="14">Binds 1 [4Fe-4S] cluster. The cluster is coordinated with 3 cysteines and an exchangeable S-adenosyl-L-methionine.</text>
</comment>
<comment type="miscellaneous">
    <text evidence="14">Reaction proceeds by a ping-pong mechanism involving intermediate methylation of a conserved cysteine residue.</text>
</comment>
<feature type="binding site" evidence="14">
    <location>
        <begin position="245"/>
        <end position="247"/>
    </location>
    <ligand>
        <name>S-adenosyl-L-methionine</name>
        <dbReference type="ChEBI" id="CHEBI:59789"/>
    </ligand>
</feature>
<dbReference type="GO" id="GO:0070040">
    <property type="term" value="F:rRNA (adenine(2503)-C2-)-methyltransferase activity"/>
    <property type="evidence" value="ECO:0007669"/>
    <property type="project" value="UniProtKB-UniRule"/>
</dbReference>
<evidence type="ECO:0000256" key="5">
    <source>
        <dbReference type="ARBA" id="ARBA00022552"/>
    </source>
</evidence>
<dbReference type="InterPro" id="IPR013785">
    <property type="entry name" value="Aldolase_TIM"/>
</dbReference>
<reference evidence="16 17" key="1">
    <citation type="submission" date="2016-11" db="EMBL/GenBank/DDBJ databases">
        <title>Genomic analysis of Caldithrix abyssi and proposal of a novel bacterial phylum Caldithrichaeota.</title>
        <authorList>
            <person name="Kublanov I."/>
            <person name="Sigalova O."/>
            <person name="Gavrilov S."/>
            <person name="Lebedinsky A."/>
            <person name="Ivanova N."/>
            <person name="Daum C."/>
            <person name="Reddy T."/>
            <person name="Klenk H.P."/>
            <person name="Goker M."/>
            <person name="Reva O."/>
            <person name="Miroshnichenko M."/>
            <person name="Kyprides N."/>
            <person name="Woyke T."/>
            <person name="Gelfand M."/>
        </authorList>
    </citation>
    <scope>NUCLEOTIDE SEQUENCE [LARGE SCALE GENOMIC DNA]</scope>
    <source>
        <strain evidence="16 17">LF13</strain>
    </source>
</reference>
<feature type="binding site" evidence="14">
    <location>
        <position position="222"/>
    </location>
    <ligand>
        <name>S-adenosyl-L-methionine</name>
        <dbReference type="ChEBI" id="CHEBI:59789"/>
    </ligand>
</feature>
<dbReference type="EC" id="2.1.1.192" evidence="14"/>
<dbReference type="GO" id="GO:0046872">
    <property type="term" value="F:metal ion binding"/>
    <property type="evidence" value="ECO:0007669"/>
    <property type="project" value="UniProtKB-KW"/>
</dbReference>
<feature type="binding site" evidence="14">
    <location>
        <position position="147"/>
    </location>
    <ligand>
        <name>[4Fe-4S] cluster</name>
        <dbReference type="ChEBI" id="CHEBI:49883"/>
        <note>4Fe-4S-S-AdoMet</note>
    </ligand>
</feature>
<evidence type="ECO:0000256" key="1">
    <source>
        <dbReference type="ARBA" id="ARBA00004496"/>
    </source>
</evidence>
<dbReference type="GO" id="GO:0070475">
    <property type="term" value="P:rRNA base methylation"/>
    <property type="evidence" value="ECO:0007669"/>
    <property type="project" value="UniProtKB-UniRule"/>
</dbReference>
<evidence type="ECO:0000256" key="4">
    <source>
        <dbReference type="ARBA" id="ARBA00022490"/>
    </source>
</evidence>
<evidence type="ECO:0000313" key="16">
    <source>
        <dbReference type="EMBL" id="APF17055.1"/>
    </source>
</evidence>
<feature type="active site" description="S-methylcysteine intermediate" evidence="14">
    <location>
        <position position="363"/>
    </location>
</feature>
<dbReference type="CDD" id="cd01335">
    <property type="entry name" value="Radical_SAM"/>
    <property type="match status" value="1"/>
</dbReference>
<accession>A0A1J1C335</accession>
<dbReference type="Pfam" id="PF04055">
    <property type="entry name" value="Radical_SAM"/>
    <property type="match status" value="1"/>
</dbReference>
<dbReference type="AlphaFoldDB" id="A0A1J1C335"/>
<evidence type="ECO:0000256" key="8">
    <source>
        <dbReference type="ARBA" id="ARBA00022691"/>
    </source>
</evidence>
<keyword evidence="5 14" id="KW-0698">rRNA processing</keyword>
<dbReference type="KEGG" id="caby:Cabys_304"/>
<dbReference type="GO" id="GO:0005737">
    <property type="term" value="C:cytoplasm"/>
    <property type="evidence" value="ECO:0007669"/>
    <property type="project" value="UniProtKB-SubCell"/>
</dbReference>
<dbReference type="HAMAP" id="MF_01849">
    <property type="entry name" value="RNA_methyltr_RlmN"/>
    <property type="match status" value="1"/>
</dbReference>
<evidence type="ECO:0000313" key="17">
    <source>
        <dbReference type="Proteomes" id="UP000183868"/>
    </source>
</evidence>
<dbReference type="SMART" id="SM00729">
    <property type="entry name" value="Elp3"/>
    <property type="match status" value="1"/>
</dbReference>
<dbReference type="Gene3D" id="3.20.20.70">
    <property type="entry name" value="Aldolase class I"/>
    <property type="match status" value="1"/>
</dbReference>
<dbReference type="SFLD" id="SFLDF00275">
    <property type="entry name" value="adenosine_C2_methyltransferase"/>
    <property type="match status" value="1"/>
</dbReference>
<comment type="similarity">
    <text evidence="2 14">Belongs to the radical SAM superfamily. RlmN family.</text>
</comment>
<keyword evidence="13 14" id="KW-1015">Disulfide bond</keyword>
<comment type="catalytic activity">
    <reaction evidence="14">
        <text>adenosine(37) in tRNA + 2 reduced [2Fe-2S]-[ferredoxin] + 2 S-adenosyl-L-methionine = 2-methyladenosine(37) in tRNA + 5'-deoxyadenosine + L-methionine + 2 oxidized [2Fe-2S]-[ferredoxin] + S-adenosyl-L-homocysteine</text>
        <dbReference type="Rhea" id="RHEA:43332"/>
        <dbReference type="Rhea" id="RHEA-COMP:10000"/>
        <dbReference type="Rhea" id="RHEA-COMP:10001"/>
        <dbReference type="Rhea" id="RHEA-COMP:10162"/>
        <dbReference type="Rhea" id="RHEA-COMP:10485"/>
        <dbReference type="ChEBI" id="CHEBI:17319"/>
        <dbReference type="ChEBI" id="CHEBI:33737"/>
        <dbReference type="ChEBI" id="CHEBI:33738"/>
        <dbReference type="ChEBI" id="CHEBI:57844"/>
        <dbReference type="ChEBI" id="CHEBI:57856"/>
        <dbReference type="ChEBI" id="CHEBI:59789"/>
        <dbReference type="ChEBI" id="CHEBI:74411"/>
        <dbReference type="ChEBI" id="CHEBI:74497"/>
        <dbReference type="EC" id="2.1.1.192"/>
    </reaction>
</comment>
<keyword evidence="10 14" id="KW-0479">Metal-binding</keyword>
<dbReference type="FunFam" id="3.20.20.70:FF:000014">
    <property type="entry name" value="Probable dual-specificity RNA methyltransferase RlmN"/>
    <property type="match status" value="1"/>
</dbReference>